<dbReference type="Proteomes" id="UP001231189">
    <property type="component" value="Unassembled WGS sequence"/>
</dbReference>
<comment type="similarity">
    <text evidence="2 8">Belongs to the Casparian strip membrane proteins (CASP) family.</text>
</comment>
<dbReference type="GO" id="GO:0005886">
    <property type="term" value="C:plasma membrane"/>
    <property type="evidence" value="ECO:0007669"/>
    <property type="project" value="UniProtKB-SubCell"/>
</dbReference>
<keyword evidence="6 8" id="KW-1133">Transmembrane helix</keyword>
<feature type="transmembrane region" description="Helical" evidence="8">
    <location>
        <begin position="12"/>
        <end position="35"/>
    </location>
</feature>
<protein>
    <recommendedName>
        <fullName evidence="8">CASP-like protein</fullName>
    </recommendedName>
</protein>
<name>A0AAD8SIR7_LOLMU</name>
<dbReference type="EMBL" id="JAUUTY010000004">
    <property type="protein sequence ID" value="KAK1652404.1"/>
    <property type="molecule type" value="Genomic_DNA"/>
</dbReference>
<evidence type="ECO:0000256" key="1">
    <source>
        <dbReference type="ARBA" id="ARBA00004651"/>
    </source>
</evidence>
<dbReference type="InterPro" id="IPR006702">
    <property type="entry name" value="CASP_dom"/>
</dbReference>
<feature type="transmembrane region" description="Helical" evidence="8">
    <location>
        <begin position="93"/>
        <end position="118"/>
    </location>
</feature>
<evidence type="ECO:0000256" key="8">
    <source>
        <dbReference type="RuleBase" id="RU361233"/>
    </source>
</evidence>
<proteinExistence type="inferred from homology"/>
<reference evidence="10" key="1">
    <citation type="submission" date="2023-07" db="EMBL/GenBank/DDBJ databases">
        <title>A chromosome-level genome assembly of Lolium multiflorum.</title>
        <authorList>
            <person name="Chen Y."/>
            <person name="Copetti D."/>
            <person name="Kolliker R."/>
            <person name="Studer B."/>
        </authorList>
    </citation>
    <scope>NUCLEOTIDE SEQUENCE</scope>
    <source>
        <strain evidence="10">02402/16</strain>
        <tissue evidence="10">Leaf</tissue>
    </source>
</reference>
<comment type="subcellular location">
    <subcellularLocation>
        <location evidence="1 8">Cell membrane</location>
        <topology evidence="1 8">Multi-pass membrane protein</topology>
    </subcellularLocation>
</comment>
<feature type="domain" description="Casparian strip membrane protein" evidence="9">
    <location>
        <begin position="6"/>
        <end position="156"/>
    </location>
</feature>
<sequence>MARSHGLAVATLVLRIFALALLVASIVLIATAKIYQPFNPSLVAPPNFTFQDRYAYQYLLSAGVIGCAYTMLALVFAAINVGRRKMVRGSEGVFFICADAVCSVIIATGAAAGLGVAVQYQEINRLFLDSPDGADYKKFFDQVDASCALLLAAALCTLLIIGNSAYTLAN</sequence>
<evidence type="ECO:0000256" key="5">
    <source>
        <dbReference type="ARBA" id="ARBA00022692"/>
    </source>
</evidence>
<keyword evidence="4 8" id="KW-1003">Cell membrane</keyword>
<evidence type="ECO:0000313" key="11">
    <source>
        <dbReference type="Proteomes" id="UP001231189"/>
    </source>
</evidence>
<keyword evidence="5 8" id="KW-0812">Transmembrane</keyword>
<dbReference type="AlphaFoldDB" id="A0AAD8SIR7"/>
<feature type="transmembrane region" description="Helical" evidence="8">
    <location>
        <begin position="55"/>
        <end position="81"/>
    </location>
</feature>
<evidence type="ECO:0000256" key="4">
    <source>
        <dbReference type="ARBA" id="ARBA00022475"/>
    </source>
</evidence>
<evidence type="ECO:0000256" key="3">
    <source>
        <dbReference type="ARBA" id="ARBA00011489"/>
    </source>
</evidence>
<evidence type="ECO:0000256" key="6">
    <source>
        <dbReference type="ARBA" id="ARBA00022989"/>
    </source>
</evidence>
<organism evidence="10 11">
    <name type="scientific">Lolium multiflorum</name>
    <name type="common">Italian ryegrass</name>
    <name type="synonym">Lolium perenne subsp. multiflorum</name>
    <dbReference type="NCBI Taxonomy" id="4521"/>
    <lineage>
        <taxon>Eukaryota</taxon>
        <taxon>Viridiplantae</taxon>
        <taxon>Streptophyta</taxon>
        <taxon>Embryophyta</taxon>
        <taxon>Tracheophyta</taxon>
        <taxon>Spermatophyta</taxon>
        <taxon>Magnoliopsida</taxon>
        <taxon>Liliopsida</taxon>
        <taxon>Poales</taxon>
        <taxon>Poaceae</taxon>
        <taxon>BOP clade</taxon>
        <taxon>Pooideae</taxon>
        <taxon>Poodae</taxon>
        <taxon>Poeae</taxon>
        <taxon>Poeae Chloroplast Group 2 (Poeae type)</taxon>
        <taxon>Loliodinae</taxon>
        <taxon>Loliinae</taxon>
        <taxon>Lolium</taxon>
    </lineage>
</organism>
<evidence type="ECO:0000259" key="9">
    <source>
        <dbReference type="Pfam" id="PF04535"/>
    </source>
</evidence>
<dbReference type="PANTHER" id="PTHR33573">
    <property type="entry name" value="CASP-LIKE PROTEIN 4A4"/>
    <property type="match status" value="1"/>
</dbReference>
<keyword evidence="11" id="KW-1185">Reference proteome</keyword>
<comment type="caution">
    <text evidence="10">The sequence shown here is derived from an EMBL/GenBank/DDBJ whole genome shotgun (WGS) entry which is preliminary data.</text>
</comment>
<feature type="transmembrane region" description="Helical" evidence="8">
    <location>
        <begin position="148"/>
        <end position="169"/>
    </location>
</feature>
<evidence type="ECO:0000313" key="10">
    <source>
        <dbReference type="EMBL" id="KAK1652404.1"/>
    </source>
</evidence>
<evidence type="ECO:0000256" key="7">
    <source>
        <dbReference type="ARBA" id="ARBA00023136"/>
    </source>
</evidence>
<evidence type="ECO:0000256" key="2">
    <source>
        <dbReference type="ARBA" id="ARBA00007651"/>
    </source>
</evidence>
<gene>
    <name evidence="10" type="ORF">QYE76_070209</name>
</gene>
<dbReference type="Pfam" id="PF04535">
    <property type="entry name" value="CASP_dom"/>
    <property type="match status" value="1"/>
</dbReference>
<dbReference type="PANTHER" id="PTHR33573:SF63">
    <property type="entry name" value="CASP-LIKE PROTEIN"/>
    <property type="match status" value="1"/>
</dbReference>
<keyword evidence="7 8" id="KW-0472">Membrane</keyword>
<accession>A0AAD8SIR7</accession>
<comment type="subunit">
    <text evidence="3 8">Homodimer and heterodimers.</text>
</comment>